<accession>A0A157NU91</accession>
<evidence type="ECO:0000313" key="1">
    <source>
        <dbReference type="EMBL" id="SAI24922.1"/>
    </source>
</evidence>
<protein>
    <recommendedName>
        <fullName evidence="3">DNA-binding protein</fullName>
    </recommendedName>
</protein>
<organism evidence="1 2">
    <name type="scientific">Bordetella ansorpii</name>
    <dbReference type="NCBI Taxonomy" id="288768"/>
    <lineage>
        <taxon>Bacteria</taxon>
        <taxon>Pseudomonadati</taxon>
        <taxon>Pseudomonadota</taxon>
        <taxon>Betaproteobacteria</taxon>
        <taxon>Burkholderiales</taxon>
        <taxon>Alcaligenaceae</taxon>
        <taxon>Bordetella</taxon>
    </lineage>
</organism>
<name>A0A157NU91_9BORD</name>
<sequence>MDRDIAAAARALSAGDPLAALNRVALRDDADALALRGIAMAQLGDLARARALIRAAARAFGARHPVACARCAVAEAEIALASRELGWPARALHEAHATLAAHADRINAAYARHLEIRHLLLTGDLDAAQTALSRFDPGALPPAIQAAHELAVAGLAVRRLRARQARTALDRADRAARRAGIGALQAEVERARMLLAAPAARLISHGATRTLLLDQVETLMGSTALVVDACQQRIHGMDAVVSLARRPVLFALARTLACAWPRAASRQSLIEHAFRTRYFDDTHRARLRVEIGRLRTALRGMADVRATQEGFTLAPQRASEVAVLIHPTEEPHAALLACLADGLAWSSSALALAQGASQRTVQRALEILAAQGKVQSFGRGPARRWSVPPPTGIATPLLLPLPLPPD</sequence>
<proteinExistence type="predicted"/>
<dbReference type="RefSeq" id="WP_066413776.1">
    <property type="nucleotide sequence ID" value="NZ_FKBS01000014.1"/>
</dbReference>
<reference evidence="1 2" key="1">
    <citation type="submission" date="2016-03" db="EMBL/GenBank/DDBJ databases">
        <authorList>
            <consortium name="Pathogen Informatics"/>
        </authorList>
    </citation>
    <scope>NUCLEOTIDE SEQUENCE [LARGE SCALE GENOMIC DNA]</scope>
    <source>
        <strain evidence="1 2">NCTC13364</strain>
    </source>
</reference>
<evidence type="ECO:0000313" key="2">
    <source>
        <dbReference type="Proteomes" id="UP000077037"/>
    </source>
</evidence>
<dbReference type="Proteomes" id="UP000077037">
    <property type="component" value="Unassembled WGS sequence"/>
</dbReference>
<gene>
    <name evidence="1" type="ORF">SAMEA1982600_01964</name>
</gene>
<evidence type="ECO:0008006" key="3">
    <source>
        <dbReference type="Google" id="ProtNLM"/>
    </source>
</evidence>
<dbReference type="AlphaFoldDB" id="A0A157NU91"/>
<dbReference type="EMBL" id="FKBS01000014">
    <property type="protein sequence ID" value="SAI24922.1"/>
    <property type="molecule type" value="Genomic_DNA"/>
</dbReference>
<dbReference type="OrthoDB" id="9812210at2"/>